<evidence type="ECO:0000313" key="1">
    <source>
        <dbReference type="EMBL" id="GAH21573.1"/>
    </source>
</evidence>
<dbReference type="Gene3D" id="3.10.450.50">
    <property type="match status" value="1"/>
</dbReference>
<dbReference type="PROSITE" id="PS51257">
    <property type="entry name" value="PROKAR_LIPOPROTEIN"/>
    <property type="match status" value="1"/>
</dbReference>
<reference evidence="1" key="1">
    <citation type="journal article" date="2014" name="Front. Microbiol.">
        <title>High frequency of phylogenetically diverse reductive dehalogenase-homologous genes in deep subseafloor sedimentary metagenomes.</title>
        <authorList>
            <person name="Kawai M."/>
            <person name="Futagami T."/>
            <person name="Toyoda A."/>
            <person name="Takaki Y."/>
            <person name="Nishi S."/>
            <person name="Hori S."/>
            <person name="Arai W."/>
            <person name="Tsubouchi T."/>
            <person name="Morono Y."/>
            <person name="Uchiyama I."/>
            <person name="Ito T."/>
            <person name="Fujiyama A."/>
            <person name="Inagaki F."/>
            <person name="Takami H."/>
        </authorList>
    </citation>
    <scope>NUCLEOTIDE SEQUENCE</scope>
    <source>
        <strain evidence="1">Expedition CK06-06</strain>
    </source>
</reference>
<proteinExistence type="predicted"/>
<protein>
    <recommendedName>
        <fullName evidence="2">SnoaL-like domain-containing protein</fullName>
    </recommendedName>
</protein>
<dbReference type="Pfam" id="PF07366">
    <property type="entry name" value="SnoaL"/>
    <property type="match status" value="1"/>
</dbReference>
<sequence>MKKLLMIIPLVILLCFTFGCQDKEAMAELEKFKAQAEVEEQNKGLVKRMYEAFEKGDFEAYKEVVAPEYVWYLPSRSTKPISREETIEFGKMLRNAFPDFAYSVEELIAEDDIVISRFIFRG</sequence>
<dbReference type="InterPro" id="IPR032710">
    <property type="entry name" value="NTF2-like_dom_sf"/>
</dbReference>
<dbReference type="InterPro" id="IPR009959">
    <property type="entry name" value="Cyclase_SnoaL-like"/>
</dbReference>
<dbReference type="AlphaFoldDB" id="X1FLD0"/>
<comment type="caution">
    <text evidence="1">The sequence shown here is derived from an EMBL/GenBank/DDBJ whole genome shotgun (WGS) entry which is preliminary data.</text>
</comment>
<dbReference type="EMBL" id="BARU01000512">
    <property type="protein sequence ID" value="GAH21573.1"/>
    <property type="molecule type" value="Genomic_DNA"/>
</dbReference>
<dbReference type="GO" id="GO:0030638">
    <property type="term" value="P:polyketide metabolic process"/>
    <property type="evidence" value="ECO:0007669"/>
    <property type="project" value="InterPro"/>
</dbReference>
<organism evidence="1">
    <name type="scientific">marine sediment metagenome</name>
    <dbReference type="NCBI Taxonomy" id="412755"/>
    <lineage>
        <taxon>unclassified sequences</taxon>
        <taxon>metagenomes</taxon>
        <taxon>ecological metagenomes</taxon>
    </lineage>
</organism>
<gene>
    <name evidence="1" type="ORF">S03H2_01686</name>
</gene>
<dbReference type="SUPFAM" id="SSF54427">
    <property type="entry name" value="NTF2-like"/>
    <property type="match status" value="1"/>
</dbReference>
<feature type="non-terminal residue" evidence="1">
    <location>
        <position position="122"/>
    </location>
</feature>
<name>X1FLD0_9ZZZZ</name>
<evidence type="ECO:0008006" key="2">
    <source>
        <dbReference type="Google" id="ProtNLM"/>
    </source>
</evidence>
<accession>X1FLD0</accession>